<proteinExistence type="predicted"/>
<dbReference type="Proteomes" id="UP000009011">
    <property type="component" value="Chromosome"/>
</dbReference>
<dbReference type="InterPro" id="IPR015590">
    <property type="entry name" value="Aldehyde_DH_dom"/>
</dbReference>
<evidence type="ECO:0000313" key="5">
    <source>
        <dbReference type="Proteomes" id="UP000009011"/>
    </source>
</evidence>
<dbReference type="STRING" id="1191523.MROS_0100"/>
<dbReference type="OrthoDB" id="9801156at2"/>
<dbReference type="Pfam" id="PF00171">
    <property type="entry name" value="Aldedh"/>
    <property type="match status" value="1"/>
</dbReference>
<reference evidence="4 5" key="1">
    <citation type="journal article" date="2013" name="PLoS ONE">
        <title>Genomic analysis of Melioribacter roseus, facultatively anaerobic organotrophic bacterium representing a novel deep lineage within Bacteriodetes/Chlorobi group.</title>
        <authorList>
            <person name="Kadnikov V.V."/>
            <person name="Mardanov A.V."/>
            <person name="Podosokorskaya O.A."/>
            <person name="Gavrilov S.N."/>
            <person name="Kublanov I.V."/>
            <person name="Beletsky A.V."/>
            <person name="Bonch-Osmolovskaya E.A."/>
            <person name="Ravin N.V."/>
        </authorList>
    </citation>
    <scope>NUCLEOTIDE SEQUENCE [LARGE SCALE GENOMIC DNA]</scope>
    <source>
        <strain evidence="5">JCM 17771 / P3M-2</strain>
    </source>
</reference>
<dbReference type="PIRSF" id="PIRSF036410">
    <property type="entry name" value="EutE_PduP"/>
    <property type="match status" value="1"/>
</dbReference>
<keyword evidence="2" id="KW-0520">NAD</keyword>
<dbReference type="InterPro" id="IPR016163">
    <property type="entry name" value="Ald_DH_C"/>
</dbReference>
<keyword evidence="1" id="KW-0560">Oxidoreductase</keyword>
<sequence>MDLNENEIRKIVERVVEKVMSQTIAGSSGAKGDWGVFTEMNDAVEAAHEAFLQFKDRSIQCRKKFIDAVRKMALENKEELAQMTVEETGMGRVDHKISKYVNAANHSPGVEYLQPEAWSGRNGLAVDEYAPFGVIGNISPSTHPGPTIINNIIIQLAGGNTIVFNPHPSAKKVSAKVIQLANKYMYEAGAPKNLVTCVAEPTLETARTLFGHDKVELLSVTGGPQVVKMALEYPKKVIAAGPGNPPVLVDETADLELAAQEITMSASFDNNILCIAEKEIFVVDSVFERFMAEMERAGNYRLSTEEMNRLAEKALELSGKHWLIKRDFAGKSAAVLGKALGLNLQGDVPLLFGEVEKNHPWVVAEQMTCCIPVVRVKNFEEGLQAALKAEHGFKHTASIFSRDLERVTIFTRVLDCDVHVINGGTLRGNGGDLGEGYFSHTIATPTGEGICTPIHFVRKRRIMTHKSFRFV</sequence>
<dbReference type="InterPro" id="IPR016161">
    <property type="entry name" value="Ald_DH/histidinol_DH"/>
</dbReference>
<dbReference type="HOGENOM" id="CLU_028794_1_0_10"/>
<organism evidence="4 5">
    <name type="scientific">Melioribacter roseus (strain DSM 23840 / JCM 17771 / VKM B-2668 / P3M-2)</name>
    <dbReference type="NCBI Taxonomy" id="1191523"/>
    <lineage>
        <taxon>Bacteria</taxon>
        <taxon>Pseudomonadati</taxon>
        <taxon>Ignavibacteriota</taxon>
        <taxon>Ignavibacteria</taxon>
        <taxon>Ignavibacteriales</taxon>
        <taxon>Melioribacteraceae</taxon>
        <taxon>Melioribacter</taxon>
    </lineage>
</organism>
<dbReference type="Gene3D" id="3.40.309.10">
    <property type="entry name" value="Aldehyde Dehydrogenase, Chain A, domain 2"/>
    <property type="match status" value="1"/>
</dbReference>
<dbReference type="Gene3D" id="3.40.605.10">
    <property type="entry name" value="Aldehyde Dehydrogenase, Chain A, domain 1"/>
    <property type="match status" value="1"/>
</dbReference>
<accession>I6ZMU8</accession>
<dbReference type="EMBL" id="CP003557">
    <property type="protein sequence ID" value="AFN73344.1"/>
    <property type="molecule type" value="Genomic_DNA"/>
</dbReference>
<feature type="domain" description="Aldehyde dehydrogenase" evidence="3">
    <location>
        <begin position="39"/>
        <end position="425"/>
    </location>
</feature>
<evidence type="ECO:0000313" key="4">
    <source>
        <dbReference type="EMBL" id="AFN73344.1"/>
    </source>
</evidence>
<keyword evidence="5" id="KW-1185">Reference proteome</keyword>
<evidence type="ECO:0000256" key="1">
    <source>
        <dbReference type="ARBA" id="ARBA00023002"/>
    </source>
</evidence>
<evidence type="ECO:0000256" key="2">
    <source>
        <dbReference type="ARBA" id="ARBA00023027"/>
    </source>
</evidence>
<dbReference type="KEGG" id="mro:MROS_0100"/>
<dbReference type="NCBIfam" id="NF011927">
    <property type="entry name" value="PRK15398.1"/>
    <property type="match status" value="1"/>
</dbReference>
<dbReference type="SUPFAM" id="SSF53720">
    <property type="entry name" value="ALDH-like"/>
    <property type="match status" value="1"/>
</dbReference>
<gene>
    <name evidence="4" type="ordered locus">MROS_0100</name>
</gene>
<dbReference type="PATRIC" id="fig|1191523.3.peg.103"/>
<name>I6ZMU8_MELRP</name>
<dbReference type="InterPro" id="IPR016162">
    <property type="entry name" value="Ald_DH_N"/>
</dbReference>
<dbReference type="eggNOG" id="COG1012">
    <property type="taxonomic scope" value="Bacteria"/>
</dbReference>
<dbReference type="GO" id="GO:0008774">
    <property type="term" value="F:acetaldehyde dehydrogenase (acetylating) activity"/>
    <property type="evidence" value="ECO:0007669"/>
    <property type="project" value="InterPro"/>
</dbReference>
<dbReference type="InterPro" id="IPR012408">
    <property type="entry name" value="Acetald_propionald_DH-rel"/>
</dbReference>
<evidence type="ECO:0000259" key="3">
    <source>
        <dbReference type="Pfam" id="PF00171"/>
    </source>
</evidence>
<dbReference type="RefSeq" id="WP_014854781.1">
    <property type="nucleotide sequence ID" value="NC_018178.1"/>
</dbReference>
<protein>
    <submittedName>
        <fullName evidence="4">Ethanolamine utilization protein EutE</fullName>
    </submittedName>
</protein>
<dbReference type="PANTHER" id="PTHR11699">
    <property type="entry name" value="ALDEHYDE DEHYDROGENASE-RELATED"/>
    <property type="match status" value="1"/>
</dbReference>
<dbReference type="AlphaFoldDB" id="I6ZMU8"/>